<dbReference type="Pfam" id="PF21205">
    <property type="entry name" value="Rep3_C"/>
    <property type="match status" value="1"/>
</dbReference>
<dbReference type="OrthoDB" id="1428208at2"/>
<proteinExistence type="predicted"/>
<dbReference type="AlphaFoldDB" id="A0A1H5RVV0"/>
<dbReference type="Gene3D" id="1.10.10.10">
    <property type="entry name" value="Winged helix-like DNA-binding domain superfamily/Winged helix DNA-binding domain"/>
    <property type="match status" value="1"/>
</dbReference>
<dbReference type="EMBL" id="FNUT01000001">
    <property type="protein sequence ID" value="SEF42455.1"/>
    <property type="molecule type" value="Genomic_DNA"/>
</dbReference>
<gene>
    <name evidence="1" type="ORF">SAMN05421877_10185</name>
</gene>
<organism evidence="1 2">
    <name type="scientific">Sphingobacterium lactis</name>
    <dbReference type="NCBI Taxonomy" id="797291"/>
    <lineage>
        <taxon>Bacteria</taxon>
        <taxon>Pseudomonadati</taxon>
        <taxon>Bacteroidota</taxon>
        <taxon>Sphingobacteriia</taxon>
        <taxon>Sphingobacteriales</taxon>
        <taxon>Sphingobacteriaceae</taxon>
        <taxon>Sphingobacterium</taxon>
    </lineage>
</organism>
<evidence type="ECO:0000313" key="2">
    <source>
        <dbReference type="Proteomes" id="UP000236731"/>
    </source>
</evidence>
<keyword evidence="2" id="KW-1185">Reference proteome</keyword>
<protein>
    <submittedName>
        <fullName evidence="1">Initiator Replication protein</fullName>
    </submittedName>
</protein>
<dbReference type="SUPFAM" id="SSF46785">
    <property type="entry name" value="Winged helix' DNA-binding domain"/>
    <property type="match status" value="1"/>
</dbReference>
<dbReference type="InterPro" id="IPR036388">
    <property type="entry name" value="WH-like_DNA-bd_sf"/>
</dbReference>
<dbReference type="InterPro" id="IPR036390">
    <property type="entry name" value="WH_DNA-bd_sf"/>
</dbReference>
<accession>A0A1H5RVV0</accession>
<sequence>MFGLVDKKGNEQYSEITGFKKFVLDVAKKQINEHTDVSFDYELFKRGRSFTHIQIYVSMAKDKPKQLEINYNPLMSKKTFVQLWLMGLVKNTLN</sequence>
<name>A0A1H5RVV0_9SPHI</name>
<reference evidence="2" key="1">
    <citation type="submission" date="2016-10" db="EMBL/GenBank/DDBJ databases">
        <authorList>
            <person name="Varghese N."/>
            <person name="Submissions S."/>
        </authorList>
    </citation>
    <scope>NUCLEOTIDE SEQUENCE [LARGE SCALE GENOMIC DNA]</scope>
    <source>
        <strain evidence="2">DSM 22361</strain>
    </source>
</reference>
<evidence type="ECO:0000313" key="1">
    <source>
        <dbReference type="EMBL" id="SEF42455.1"/>
    </source>
</evidence>
<dbReference type="Proteomes" id="UP000236731">
    <property type="component" value="Unassembled WGS sequence"/>
</dbReference>